<dbReference type="AlphaFoldDB" id="A0A1Q5PYX7"/>
<evidence type="ECO:0000256" key="1">
    <source>
        <dbReference type="ARBA" id="ARBA00004141"/>
    </source>
</evidence>
<feature type="transmembrane region" description="Helical" evidence="6">
    <location>
        <begin position="86"/>
        <end position="108"/>
    </location>
</feature>
<dbReference type="GO" id="GO:0016020">
    <property type="term" value="C:membrane"/>
    <property type="evidence" value="ECO:0007669"/>
    <property type="project" value="UniProtKB-SubCell"/>
</dbReference>
<name>A0A1Q5PYX7_9ACTO</name>
<evidence type="ECO:0000256" key="6">
    <source>
        <dbReference type="SAM" id="Phobius"/>
    </source>
</evidence>
<evidence type="ECO:0000259" key="7">
    <source>
        <dbReference type="Pfam" id="PF00892"/>
    </source>
</evidence>
<proteinExistence type="inferred from homology"/>
<dbReference type="EMBL" id="MQVS01000001">
    <property type="protein sequence ID" value="OKL52570.1"/>
    <property type="molecule type" value="Genomic_DNA"/>
</dbReference>
<keyword evidence="4 6" id="KW-1133">Transmembrane helix</keyword>
<dbReference type="PANTHER" id="PTHR32322">
    <property type="entry name" value="INNER MEMBRANE TRANSPORTER"/>
    <property type="match status" value="1"/>
</dbReference>
<comment type="subcellular location">
    <subcellularLocation>
        <location evidence="1">Membrane</location>
        <topology evidence="1">Multi-pass membrane protein</topology>
    </subcellularLocation>
</comment>
<evidence type="ECO:0000256" key="5">
    <source>
        <dbReference type="ARBA" id="ARBA00023136"/>
    </source>
</evidence>
<keyword evidence="9" id="KW-1185">Reference proteome</keyword>
<organism evidence="8 9">
    <name type="scientific">Buchananella hordeovulneris</name>
    <dbReference type="NCBI Taxonomy" id="52770"/>
    <lineage>
        <taxon>Bacteria</taxon>
        <taxon>Bacillati</taxon>
        <taxon>Actinomycetota</taxon>
        <taxon>Actinomycetes</taxon>
        <taxon>Actinomycetales</taxon>
        <taxon>Actinomycetaceae</taxon>
        <taxon>Buchananella</taxon>
    </lineage>
</organism>
<feature type="transmembrane region" description="Helical" evidence="6">
    <location>
        <begin position="33"/>
        <end position="51"/>
    </location>
</feature>
<feature type="domain" description="EamA" evidence="7">
    <location>
        <begin position="144"/>
        <end position="282"/>
    </location>
</feature>
<keyword evidence="3 6" id="KW-0812">Transmembrane</keyword>
<evidence type="ECO:0000256" key="3">
    <source>
        <dbReference type="ARBA" id="ARBA00022692"/>
    </source>
</evidence>
<gene>
    <name evidence="8" type="ORF">BSZ40_00110</name>
</gene>
<comment type="similarity">
    <text evidence="2">Belongs to the EamA transporter family.</text>
</comment>
<dbReference type="InterPro" id="IPR037185">
    <property type="entry name" value="EmrE-like"/>
</dbReference>
<dbReference type="STRING" id="52770.BSZ40_00110"/>
<dbReference type="Proteomes" id="UP000185612">
    <property type="component" value="Unassembled WGS sequence"/>
</dbReference>
<feature type="transmembrane region" description="Helical" evidence="6">
    <location>
        <begin position="58"/>
        <end position="80"/>
    </location>
</feature>
<evidence type="ECO:0000313" key="9">
    <source>
        <dbReference type="Proteomes" id="UP000185612"/>
    </source>
</evidence>
<dbReference type="InParanoid" id="A0A1Q5PYX7"/>
<protein>
    <submittedName>
        <fullName evidence="8">EamA family transporter</fullName>
    </submittedName>
</protein>
<accession>A0A1Q5PYX7</accession>
<sequence>MPSRHIALAILIAGIWGANFVALSLALEVYPPLLLAALRFGLLAIPTVLLVRRPRVPWRWLIGYGTGFRIVQFTFLNWGLSVGMPAGLASLTLQASAPFTALAGRLFFREKLTKPALVGIGIAIIGLFTVGWQRSENAELTPFLLTLCGAAGWAIGNVSARQAHTDEPIKLMLWMTVIPPLPMLILSIVFEGPDRIKTALSLAITSDGIKPTLALLFTVIVATVIASGMWTWLMSRHSASIVAPFSLLVPIFGMPAAWVAFGELVSFGELFGAALVLAGVLLGAYSRAPKRPPARQARAVKKYSAAAANSKTPSNP</sequence>
<dbReference type="SUPFAM" id="SSF103481">
    <property type="entry name" value="Multidrug resistance efflux transporter EmrE"/>
    <property type="match status" value="2"/>
</dbReference>
<feature type="domain" description="EamA" evidence="7">
    <location>
        <begin position="6"/>
        <end position="130"/>
    </location>
</feature>
<dbReference type="RefSeq" id="WP_073822066.1">
    <property type="nucleotide sequence ID" value="NZ_MQVS01000001.1"/>
</dbReference>
<feature type="transmembrane region" description="Helical" evidence="6">
    <location>
        <begin position="7"/>
        <end position="27"/>
    </location>
</feature>
<dbReference type="OrthoDB" id="9812521at2"/>
<keyword evidence="5 6" id="KW-0472">Membrane</keyword>
<feature type="transmembrane region" description="Helical" evidence="6">
    <location>
        <begin position="212"/>
        <end position="234"/>
    </location>
</feature>
<evidence type="ECO:0000256" key="2">
    <source>
        <dbReference type="ARBA" id="ARBA00007362"/>
    </source>
</evidence>
<evidence type="ECO:0000313" key="8">
    <source>
        <dbReference type="EMBL" id="OKL52570.1"/>
    </source>
</evidence>
<feature type="transmembrane region" description="Helical" evidence="6">
    <location>
        <begin position="267"/>
        <end position="285"/>
    </location>
</feature>
<comment type="caution">
    <text evidence="8">The sequence shown here is derived from an EMBL/GenBank/DDBJ whole genome shotgun (WGS) entry which is preliminary data.</text>
</comment>
<feature type="transmembrane region" description="Helical" evidence="6">
    <location>
        <begin position="115"/>
        <end position="134"/>
    </location>
</feature>
<feature type="transmembrane region" description="Helical" evidence="6">
    <location>
        <begin position="171"/>
        <end position="192"/>
    </location>
</feature>
<reference evidence="9" key="1">
    <citation type="submission" date="2016-12" db="EMBL/GenBank/DDBJ databases">
        <authorList>
            <person name="Meng X."/>
        </authorList>
    </citation>
    <scope>NUCLEOTIDE SEQUENCE [LARGE SCALE GENOMIC DNA]</scope>
    <source>
        <strain evidence="9">DSM 20732</strain>
    </source>
</reference>
<dbReference type="Gene3D" id="1.10.3730.20">
    <property type="match status" value="2"/>
</dbReference>
<dbReference type="InterPro" id="IPR000620">
    <property type="entry name" value="EamA_dom"/>
</dbReference>
<evidence type="ECO:0000256" key="4">
    <source>
        <dbReference type="ARBA" id="ARBA00022989"/>
    </source>
</evidence>
<dbReference type="InterPro" id="IPR050638">
    <property type="entry name" value="AA-Vitamin_Transporters"/>
</dbReference>
<feature type="transmembrane region" description="Helical" evidence="6">
    <location>
        <begin position="140"/>
        <end position="159"/>
    </location>
</feature>
<dbReference type="Pfam" id="PF00892">
    <property type="entry name" value="EamA"/>
    <property type="match status" value="2"/>
</dbReference>
<dbReference type="PANTHER" id="PTHR32322:SF9">
    <property type="entry name" value="AMINO-ACID METABOLITE EFFLUX PUMP-RELATED"/>
    <property type="match status" value="1"/>
</dbReference>
<feature type="transmembrane region" description="Helical" evidence="6">
    <location>
        <begin position="241"/>
        <end position="261"/>
    </location>
</feature>